<organism evidence="2 3">
    <name type="scientific">Dermabacter hominis 1368</name>
    <dbReference type="NCBI Taxonomy" id="1450519"/>
    <lineage>
        <taxon>Bacteria</taxon>
        <taxon>Bacillati</taxon>
        <taxon>Actinomycetota</taxon>
        <taxon>Actinomycetes</taxon>
        <taxon>Micrococcales</taxon>
        <taxon>Dermabacteraceae</taxon>
        <taxon>Dermabacter</taxon>
    </lineage>
</organism>
<evidence type="ECO:0000313" key="3">
    <source>
        <dbReference type="Proteomes" id="UP000030182"/>
    </source>
</evidence>
<keyword evidence="3" id="KW-1185">Reference proteome</keyword>
<accession>A0ABR4SLY2</accession>
<dbReference type="InterPro" id="IPR057630">
    <property type="entry name" value="Terminase_6"/>
</dbReference>
<dbReference type="Pfam" id="PF23931">
    <property type="entry name" value="Terminase_6"/>
    <property type="match status" value="1"/>
</dbReference>
<evidence type="ECO:0000259" key="1">
    <source>
        <dbReference type="Pfam" id="PF23931"/>
    </source>
</evidence>
<protein>
    <recommendedName>
        <fullName evidence="1">Terminase small subunit actinomycetes phage-type domain-containing protein</fullName>
    </recommendedName>
</protein>
<comment type="caution">
    <text evidence="2">The sequence shown here is derived from an EMBL/GenBank/DDBJ whole genome shotgun (WGS) entry which is preliminary data.</text>
</comment>
<evidence type="ECO:0000313" key="2">
    <source>
        <dbReference type="EMBL" id="KDS94206.1"/>
    </source>
</evidence>
<dbReference type="Proteomes" id="UP000030182">
    <property type="component" value="Unassembled WGS sequence"/>
</dbReference>
<dbReference type="RefSeq" id="WP_034370543.1">
    <property type="nucleotide sequence ID" value="NZ_KN323183.1"/>
</dbReference>
<reference evidence="2 3" key="1">
    <citation type="submission" date="2014-01" db="EMBL/GenBank/DDBJ databases">
        <title>Draft genome sequence of the multidrug-resistant clinical isolate Dermabacter hominis 1368.</title>
        <authorList>
            <person name="Albersmeier A."/>
            <person name="Bomholt C."/>
            <person name="Glaub A."/>
            <person name="Ruckert C."/>
            <person name="Soriano F."/>
            <person name="Fernandez-Natal I."/>
            <person name="Tauch A."/>
        </authorList>
    </citation>
    <scope>NUCLEOTIDE SEQUENCE [LARGE SCALE GENOMIC DNA]</scope>
    <source>
        <strain evidence="2 3">1368</strain>
    </source>
</reference>
<feature type="domain" description="Terminase small subunit actinomycetes phage-type" evidence="1">
    <location>
        <begin position="12"/>
        <end position="106"/>
    </location>
</feature>
<proteinExistence type="predicted"/>
<dbReference type="EMBL" id="JDRS01000002">
    <property type="protein sequence ID" value="KDS94206.1"/>
    <property type="molecule type" value="Genomic_DNA"/>
</dbReference>
<sequence>MAQKKPHGLVAAVDASVRAMDWLEDSDLASVELARTYAGRIDEALRAFDEGEIESTDLNKVLYLGPHMLNTLRALGGAPQERKALTSNAPEAANPFDELKKRRARAEKVAVKKAAK</sequence>
<gene>
    <name evidence="2" type="ORF">DHOM_02875</name>
</gene>
<name>A0ABR4SLY2_9MICO</name>